<name>A0A087HB96_ARAAL</name>
<dbReference type="EMBL" id="CM002871">
    <property type="protein sequence ID" value="KFK39398.1"/>
    <property type="molecule type" value="Genomic_DNA"/>
</dbReference>
<evidence type="ECO:0000313" key="3">
    <source>
        <dbReference type="EMBL" id="KFK39398.1"/>
    </source>
</evidence>
<dbReference type="PANTHER" id="PTHR11071">
    <property type="entry name" value="PEPTIDYL-PROLYL CIS-TRANS ISOMERASE"/>
    <property type="match status" value="1"/>
</dbReference>
<dbReference type="PANTHER" id="PTHR11071:SF498">
    <property type="entry name" value="PEPTIDYL-PROLYL CIS-TRANS ISOMERASE"/>
    <property type="match status" value="1"/>
</dbReference>
<dbReference type="Gene3D" id="2.40.100.10">
    <property type="entry name" value="Cyclophilin-like"/>
    <property type="match status" value="2"/>
</dbReference>
<dbReference type="eggNOG" id="KOG0865">
    <property type="taxonomic scope" value="Eukaryota"/>
</dbReference>
<keyword evidence="4" id="KW-1185">Reference proteome</keyword>
<dbReference type="InterPro" id="IPR029000">
    <property type="entry name" value="Cyclophilin-like_dom_sf"/>
</dbReference>
<reference evidence="4" key="1">
    <citation type="journal article" date="2015" name="Nat. Plants">
        <title>Genome expansion of Arabis alpina linked with retrotransposition and reduced symmetric DNA methylation.</title>
        <authorList>
            <person name="Willing E.M."/>
            <person name="Rawat V."/>
            <person name="Mandakova T."/>
            <person name="Maumus F."/>
            <person name="James G.V."/>
            <person name="Nordstroem K.J."/>
            <person name="Becker C."/>
            <person name="Warthmann N."/>
            <person name="Chica C."/>
            <person name="Szarzynska B."/>
            <person name="Zytnicki M."/>
            <person name="Albani M.C."/>
            <person name="Kiefer C."/>
            <person name="Bergonzi S."/>
            <person name="Castaings L."/>
            <person name="Mateos J.L."/>
            <person name="Berns M.C."/>
            <person name="Bujdoso N."/>
            <person name="Piofczyk T."/>
            <person name="de Lorenzo L."/>
            <person name="Barrero-Sicilia C."/>
            <person name="Mateos I."/>
            <person name="Piednoel M."/>
            <person name="Hagmann J."/>
            <person name="Chen-Min-Tao R."/>
            <person name="Iglesias-Fernandez R."/>
            <person name="Schuster S.C."/>
            <person name="Alonso-Blanco C."/>
            <person name="Roudier F."/>
            <person name="Carbonero P."/>
            <person name="Paz-Ares J."/>
            <person name="Davis S.J."/>
            <person name="Pecinka A."/>
            <person name="Quesneville H."/>
            <person name="Colot V."/>
            <person name="Lysak M.A."/>
            <person name="Weigel D."/>
            <person name="Coupland G."/>
            <person name="Schneeberger K."/>
        </authorList>
    </citation>
    <scope>NUCLEOTIDE SEQUENCE [LARGE SCALE GENOMIC DNA]</scope>
    <source>
        <strain evidence="4">cv. Pajares</strain>
    </source>
</reference>
<dbReference type="OrthoDB" id="1935956at2759"/>
<dbReference type="GO" id="GO:0005829">
    <property type="term" value="C:cytosol"/>
    <property type="evidence" value="ECO:0007669"/>
    <property type="project" value="TreeGrafter"/>
</dbReference>
<dbReference type="AlphaFoldDB" id="A0A087HB96"/>
<accession>A0A087HB96</accession>
<organism evidence="3 4">
    <name type="scientific">Arabis alpina</name>
    <name type="common">Alpine rock-cress</name>
    <dbReference type="NCBI Taxonomy" id="50452"/>
    <lineage>
        <taxon>Eukaryota</taxon>
        <taxon>Viridiplantae</taxon>
        <taxon>Streptophyta</taxon>
        <taxon>Embryophyta</taxon>
        <taxon>Tracheophyta</taxon>
        <taxon>Spermatophyta</taxon>
        <taxon>Magnoliopsida</taxon>
        <taxon>eudicotyledons</taxon>
        <taxon>Gunneridae</taxon>
        <taxon>Pentapetalae</taxon>
        <taxon>rosids</taxon>
        <taxon>malvids</taxon>
        <taxon>Brassicales</taxon>
        <taxon>Brassicaceae</taxon>
        <taxon>Arabideae</taxon>
        <taxon>Arabis</taxon>
    </lineage>
</organism>
<dbReference type="SUPFAM" id="SSF50891">
    <property type="entry name" value="Cyclophilin-like"/>
    <property type="match status" value="1"/>
</dbReference>
<dbReference type="Gramene" id="KFK39398">
    <property type="protein sequence ID" value="KFK39398"/>
    <property type="gene ID" value="AALP_AA3G239900"/>
</dbReference>
<gene>
    <name evidence="3" type="ordered locus">AALP_Aa3g239900</name>
</gene>
<dbReference type="InterPro" id="IPR002130">
    <property type="entry name" value="Cyclophilin-type_PPIase_dom"/>
</dbReference>
<dbReference type="GO" id="GO:0003755">
    <property type="term" value="F:peptidyl-prolyl cis-trans isomerase activity"/>
    <property type="evidence" value="ECO:0007669"/>
    <property type="project" value="InterPro"/>
</dbReference>
<dbReference type="GO" id="GO:0016018">
    <property type="term" value="F:cyclosporin A binding"/>
    <property type="evidence" value="ECO:0007669"/>
    <property type="project" value="TreeGrafter"/>
</dbReference>
<dbReference type="Proteomes" id="UP000029120">
    <property type="component" value="Chromosome 3"/>
</dbReference>
<feature type="domain" description="PPIase cyclophilin-type" evidence="2">
    <location>
        <begin position="43"/>
        <end position="171"/>
    </location>
</feature>
<evidence type="ECO:0000256" key="1">
    <source>
        <dbReference type="ARBA" id="ARBA00007365"/>
    </source>
</evidence>
<comment type="similarity">
    <text evidence="1">Belongs to the cyclophilin-type PPIase family.</text>
</comment>
<proteinExistence type="inferred from homology"/>
<sequence length="173" mass="18405">MKLNFLPDDGFNLAIPSGQEYTITINPAGSGGADQGQGLTITVPGGGVVRFHPPALGDGGERGKPVGRIVMELFADTTPKTAENFRALCTCEKGMGKLGFLGMSNNSVDKSNGSQFMICMVKDDYIAYEHVGFGQVVQGLDVITRIMEMKEAKTWHGKPPKVPVVIADCGQIS</sequence>
<evidence type="ECO:0000259" key="2">
    <source>
        <dbReference type="PROSITE" id="PS50072"/>
    </source>
</evidence>
<dbReference type="GO" id="GO:0006457">
    <property type="term" value="P:protein folding"/>
    <property type="evidence" value="ECO:0007669"/>
    <property type="project" value="TreeGrafter"/>
</dbReference>
<dbReference type="PROSITE" id="PS50072">
    <property type="entry name" value="CSA_PPIASE_2"/>
    <property type="match status" value="1"/>
</dbReference>
<dbReference type="Pfam" id="PF00160">
    <property type="entry name" value="Pro_isomerase"/>
    <property type="match status" value="2"/>
</dbReference>
<dbReference type="OMA" id="KEAKTWH"/>
<protein>
    <recommendedName>
        <fullName evidence="2">PPIase cyclophilin-type domain-containing protein</fullName>
    </recommendedName>
</protein>
<evidence type="ECO:0000313" key="4">
    <source>
        <dbReference type="Proteomes" id="UP000029120"/>
    </source>
</evidence>
<dbReference type="GO" id="GO:0005886">
    <property type="term" value="C:plasma membrane"/>
    <property type="evidence" value="ECO:0007669"/>
    <property type="project" value="TreeGrafter"/>
</dbReference>